<sequence>MVFVRRLAFYTNWAVRRGHITVWKWSTTRSGTGKYFIAWATIQAPLSETLAQESTADLVHLFKWLGKYPLSHLSMSYH</sequence>
<comment type="caution">
    <text evidence="1">The sequence shown here is derived from an EMBL/GenBank/DDBJ whole genome shotgun (WGS) entry which is preliminary data.</text>
</comment>
<dbReference type="Proteomes" id="UP001162131">
    <property type="component" value="Unassembled WGS sequence"/>
</dbReference>
<evidence type="ECO:0000313" key="1">
    <source>
        <dbReference type="EMBL" id="CAG9329820.1"/>
    </source>
</evidence>
<reference evidence="1" key="1">
    <citation type="submission" date="2021-09" db="EMBL/GenBank/DDBJ databases">
        <authorList>
            <consortium name="AG Swart"/>
            <person name="Singh M."/>
            <person name="Singh A."/>
            <person name="Seah K."/>
            <person name="Emmerich C."/>
        </authorList>
    </citation>
    <scope>NUCLEOTIDE SEQUENCE</scope>
    <source>
        <strain evidence="1">ATCC30299</strain>
    </source>
</reference>
<accession>A0AAU9JSG2</accession>
<gene>
    <name evidence="1" type="ORF">BSTOLATCC_MIC49435</name>
</gene>
<organism evidence="1 2">
    <name type="scientific">Blepharisma stoltei</name>
    <dbReference type="NCBI Taxonomy" id="1481888"/>
    <lineage>
        <taxon>Eukaryota</taxon>
        <taxon>Sar</taxon>
        <taxon>Alveolata</taxon>
        <taxon>Ciliophora</taxon>
        <taxon>Postciliodesmatophora</taxon>
        <taxon>Heterotrichea</taxon>
        <taxon>Heterotrichida</taxon>
        <taxon>Blepharismidae</taxon>
        <taxon>Blepharisma</taxon>
    </lineage>
</organism>
<proteinExistence type="predicted"/>
<dbReference type="EMBL" id="CAJZBQ010000048">
    <property type="protein sequence ID" value="CAG9329820.1"/>
    <property type="molecule type" value="Genomic_DNA"/>
</dbReference>
<dbReference type="AlphaFoldDB" id="A0AAU9JSG2"/>
<protein>
    <submittedName>
        <fullName evidence="1">Uncharacterized protein</fullName>
    </submittedName>
</protein>
<keyword evidence="2" id="KW-1185">Reference proteome</keyword>
<evidence type="ECO:0000313" key="2">
    <source>
        <dbReference type="Proteomes" id="UP001162131"/>
    </source>
</evidence>
<name>A0AAU9JSG2_9CILI</name>